<dbReference type="Gene3D" id="2.10.109.10">
    <property type="entry name" value="Umud Fragment, subunit A"/>
    <property type="match status" value="1"/>
</dbReference>
<evidence type="ECO:0000313" key="6">
    <source>
        <dbReference type="EMBL" id="UUC45896.1"/>
    </source>
</evidence>
<protein>
    <recommendedName>
        <fullName evidence="5">Peptidase S24/S26A/S26B/S26C domain-containing protein</fullName>
    </recommendedName>
</protein>
<feature type="region of interest" description="Disordered" evidence="4">
    <location>
        <begin position="76"/>
        <end position="95"/>
    </location>
</feature>
<evidence type="ECO:0000256" key="3">
    <source>
        <dbReference type="ARBA" id="ARBA00023163"/>
    </source>
</evidence>
<dbReference type="InterPro" id="IPR015927">
    <property type="entry name" value="Peptidase_S24_S26A/B/C"/>
</dbReference>
<organism evidence="6 7">
    <name type="scientific">Flavobacterium cerinum</name>
    <dbReference type="NCBI Taxonomy" id="2502784"/>
    <lineage>
        <taxon>Bacteria</taxon>
        <taxon>Pseudomonadati</taxon>
        <taxon>Bacteroidota</taxon>
        <taxon>Flavobacteriia</taxon>
        <taxon>Flavobacteriales</taxon>
        <taxon>Flavobacteriaceae</taxon>
        <taxon>Flavobacterium</taxon>
    </lineage>
</organism>
<dbReference type="CDD" id="cd06529">
    <property type="entry name" value="S24_LexA-like"/>
    <property type="match status" value="1"/>
</dbReference>
<evidence type="ECO:0000256" key="2">
    <source>
        <dbReference type="ARBA" id="ARBA00023125"/>
    </source>
</evidence>
<sequence>MKPIERVKEIIRYYGLSISGFEKKTQMSNNSIQIAIKRTASLKDDTLNNILRAFPDISPEWLLTGNTTMFRKDNIYKSPPQHSVTNETNETYPPSDKDVNFDSVSLKNATLIPLISDTAFAKIKYKALIASEHIIEKYHIPAFKDVDFLVTVNGNTMSPKYNSGDLVACKRVPIDSFLQWNRIYIISTAQGLLIKRIKEGKDEDHLLAIPENPEFLPFQLHKREINAIAISVGVIHME</sequence>
<accession>A0ABY5IU63</accession>
<name>A0ABY5IU63_9FLAO</name>
<keyword evidence="7" id="KW-1185">Reference proteome</keyword>
<dbReference type="SUPFAM" id="SSF51306">
    <property type="entry name" value="LexA/Signal peptidase"/>
    <property type="match status" value="1"/>
</dbReference>
<keyword evidence="3" id="KW-0804">Transcription</keyword>
<evidence type="ECO:0000256" key="4">
    <source>
        <dbReference type="SAM" id="MobiDB-lite"/>
    </source>
</evidence>
<dbReference type="PANTHER" id="PTHR40661">
    <property type="match status" value="1"/>
</dbReference>
<evidence type="ECO:0000259" key="5">
    <source>
        <dbReference type="Pfam" id="PF00717"/>
    </source>
</evidence>
<proteinExistence type="predicted"/>
<evidence type="ECO:0000313" key="7">
    <source>
        <dbReference type="Proteomes" id="UP001059844"/>
    </source>
</evidence>
<feature type="compositionally biased region" description="Polar residues" evidence="4">
    <location>
        <begin position="80"/>
        <end position="92"/>
    </location>
</feature>
<dbReference type="PANTHER" id="PTHR40661:SF1">
    <property type="entry name" value="HTH CRO_C1-TYPE DOMAIN-CONTAINING PROTEIN"/>
    <property type="match status" value="1"/>
</dbReference>
<keyword evidence="2" id="KW-0238">DNA-binding</keyword>
<dbReference type="InterPro" id="IPR036286">
    <property type="entry name" value="LexA/Signal_pep-like_sf"/>
</dbReference>
<reference evidence="6" key="1">
    <citation type="submission" date="2022-07" db="EMBL/GenBank/DDBJ databases">
        <title>Isolation, identification, and degradation of a PFOSA degrading strain from sewage treatment plant.</title>
        <authorList>
            <person name="Zhang L."/>
            <person name="Huo Y."/>
        </authorList>
    </citation>
    <scope>NUCLEOTIDE SEQUENCE</scope>
    <source>
        <strain evidence="6">C1</strain>
    </source>
</reference>
<dbReference type="Pfam" id="PF00717">
    <property type="entry name" value="Peptidase_S24"/>
    <property type="match status" value="1"/>
</dbReference>
<gene>
    <name evidence="6" type="ORF">NOX80_01525</name>
</gene>
<dbReference type="Proteomes" id="UP001059844">
    <property type="component" value="Chromosome"/>
</dbReference>
<dbReference type="EMBL" id="CP101751">
    <property type="protein sequence ID" value="UUC45896.1"/>
    <property type="molecule type" value="Genomic_DNA"/>
</dbReference>
<dbReference type="RefSeq" id="WP_256551579.1">
    <property type="nucleotide sequence ID" value="NZ_CP101751.1"/>
</dbReference>
<keyword evidence="1" id="KW-0805">Transcription regulation</keyword>
<dbReference type="InterPro" id="IPR039418">
    <property type="entry name" value="LexA-like"/>
</dbReference>
<evidence type="ECO:0000256" key="1">
    <source>
        <dbReference type="ARBA" id="ARBA00023015"/>
    </source>
</evidence>
<feature type="domain" description="Peptidase S24/S26A/S26B/S26C" evidence="5">
    <location>
        <begin position="144"/>
        <end position="229"/>
    </location>
</feature>